<name>H0HL07_9HYPH</name>
<dbReference type="PATRIC" id="fig|1107882.3.peg.809"/>
<dbReference type="Pfam" id="PF20349">
    <property type="entry name" value="DUF6644"/>
    <property type="match status" value="1"/>
</dbReference>
<dbReference type="AlphaFoldDB" id="H0HL07"/>
<dbReference type="InterPro" id="IPR046586">
    <property type="entry name" value="DUF6644"/>
</dbReference>
<evidence type="ECO:0000313" key="3">
    <source>
        <dbReference type="EMBL" id="EHK58590.1"/>
    </source>
</evidence>
<reference evidence="3 4" key="1">
    <citation type="journal article" date="2012" name="J. Bacteriol.">
        <title>Draft Genome Sequence of Mesorhizobium alhagi CCNWXJ12-2T, a Novel Salt-Resistant Species Isolated from the Desert of Northwestern China.</title>
        <authorList>
            <person name="Zhou M."/>
            <person name="Chen W."/>
            <person name="Chen H."/>
            <person name="Wei G."/>
        </authorList>
    </citation>
    <scope>NUCLEOTIDE SEQUENCE [LARGE SCALE GENOMIC DNA]</scope>
    <source>
        <strain evidence="3 4">CCNWXJ12-2</strain>
    </source>
</reference>
<feature type="transmembrane region" description="Helical" evidence="1">
    <location>
        <begin position="125"/>
        <end position="146"/>
    </location>
</feature>
<protein>
    <recommendedName>
        <fullName evidence="2">DUF6644 domain-containing protein</fullName>
    </recommendedName>
</protein>
<keyword evidence="1" id="KW-0472">Membrane</keyword>
<accession>H0HL07</accession>
<evidence type="ECO:0000313" key="4">
    <source>
        <dbReference type="Proteomes" id="UP000003250"/>
    </source>
</evidence>
<organism evidence="3 4">
    <name type="scientific">Mesorhizobium alhagi CCNWXJ12-2</name>
    <dbReference type="NCBI Taxonomy" id="1107882"/>
    <lineage>
        <taxon>Bacteria</taxon>
        <taxon>Pseudomonadati</taxon>
        <taxon>Pseudomonadota</taxon>
        <taxon>Alphaproteobacteria</taxon>
        <taxon>Hyphomicrobiales</taxon>
        <taxon>Phyllobacteriaceae</taxon>
        <taxon>Allomesorhizobium</taxon>
    </lineage>
</organism>
<dbReference type="RefSeq" id="WP_008834469.1">
    <property type="nucleotide sequence ID" value="NZ_AHAM01000029.1"/>
</dbReference>
<feature type="transmembrane region" description="Helical" evidence="1">
    <location>
        <begin position="63"/>
        <end position="85"/>
    </location>
</feature>
<proteinExistence type="predicted"/>
<keyword evidence="1" id="KW-1133">Transmembrane helix</keyword>
<keyword evidence="1" id="KW-0812">Transmembrane</keyword>
<gene>
    <name evidence="3" type="ORF">MAXJ12_04087</name>
</gene>
<feature type="transmembrane region" description="Helical" evidence="1">
    <location>
        <begin position="20"/>
        <end position="43"/>
    </location>
</feature>
<sequence length="149" mass="16214">MEFWEAIEQLGAVRAVKSSFFTYPIVNALHIMSIGALWTSVLLMDLRVLGAFSSVERAPFVRLLRRVALAAFCGALLTGPLMFAIRASEYAAMPVFLAKMGLIVLAGVNFILFQRLAGGNEKEGLKLPAAASIVLWTAVLFAGRFIGFM</sequence>
<dbReference type="Proteomes" id="UP000003250">
    <property type="component" value="Unassembled WGS sequence"/>
</dbReference>
<feature type="domain" description="DUF6644" evidence="2">
    <location>
        <begin position="26"/>
        <end position="148"/>
    </location>
</feature>
<keyword evidence="4" id="KW-1185">Reference proteome</keyword>
<dbReference type="OrthoDB" id="118399at2"/>
<feature type="transmembrane region" description="Helical" evidence="1">
    <location>
        <begin position="91"/>
        <end position="113"/>
    </location>
</feature>
<dbReference type="EMBL" id="AHAM01000029">
    <property type="protein sequence ID" value="EHK58590.1"/>
    <property type="molecule type" value="Genomic_DNA"/>
</dbReference>
<evidence type="ECO:0000256" key="1">
    <source>
        <dbReference type="SAM" id="Phobius"/>
    </source>
</evidence>
<evidence type="ECO:0000259" key="2">
    <source>
        <dbReference type="Pfam" id="PF20349"/>
    </source>
</evidence>